<name>A0A523XJC3_UNCT6</name>
<evidence type="ECO:0000256" key="1">
    <source>
        <dbReference type="SAM" id="MobiDB-lite"/>
    </source>
</evidence>
<evidence type="ECO:0000313" key="3">
    <source>
        <dbReference type="EMBL" id="TET79396.1"/>
    </source>
</evidence>
<feature type="region of interest" description="Disordered" evidence="1">
    <location>
        <begin position="31"/>
        <end position="58"/>
    </location>
</feature>
<dbReference type="Gene3D" id="3.40.50.720">
    <property type="entry name" value="NAD(P)-binding Rossmann-like Domain"/>
    <property type="match status" value="1"/>
</dbReference>
<dbReference type="AlphaFoldDB" id="A0A523XJC3"/>
<dbReference type="Pfam" id="PF01370">
    <property type="entry name" value="Epimerase"/>
    <property type="match status" value="1"/>
</dbReference>
<dbReference type="InterPro" id="IPR036291">
    <property type="entry name" value="NAD(P)-bd_dom_sf"/>
</dbReference>
<dbReference type="SUPFAM" id="SSF51735">
    <property type="entry name" value="NAD(P)-binding Rossmann-fold domains"/>
    <property type="match status" value="1"/>
</dbReference>
<proteinExistence type="predicted"/>
<organism evidence="3 4">
    <name type="scientific">candidate division TA06 bacterium</name>
    <dbReference type="NCBI Taxonomy" id="2250710"/>
    <lineage>
        <taxon>Bacteria</taxon>
        <taxon>Bacteria division TA06</taxon>
    </lineage>
</organism>
<gene>
    <name evidence="3" type="ORF">E3J38_07250</name>
</gene>
<sequence length="58" mass="6479">MRILIIGGTGFIGPHVVMRLTEMEHDITLFHRGPTKADRPSTVNHTRGDRPKLPDFAA</sequence>
<accession>A0A523XJC3</accession>
<evidence type="ECO:0000259" key="2">
    <source>
        <dbReference type="Pfam" id="PF01370"/>
    </source>
</evidence>
<comment type="caution">
    <text evidence="3">The sequence shown here is derived from an EMBL/GenBank/DDBJ whole genome shotgun (WGS) entry which is preliminary data.</text>
</comment>
<reference evidence="3 4" key="1">
    <citation type="submission" date="2019-03" db="EMBL/GenBank/DDBJ databases">
        <title>Metabolic potential of uncultured bacteria and archaea associated with petroleum seepage in deep-sea sediments.</title>
        <authorList>
            <person name="Dong X."/>
            <person name="Hubert C."/>
        </authorList>
    </citation>
    <scope>NUCLEOTIDE SEQUENCE [LARGE SCALE GENOMIC DNA]</scope>
    <source>
        <strain evidence="3">E29_bin36</strain>
    </source>
</reference>
<dbReference type="InterPro" id="IPR001509">
    <property type="entry name" value="Epimerase_deHydtase"/>
</dbReference>
<dbReference type="Proteomes" id="UP000315534">
    <property type="component" value="Unassembled WGS sequence"/>
</dbReference>
<feature type="compositionally biased region" description="Basic and acidic residues" evidence="1">
    <location>
        <begin position="46"/>
        <end position="58"/>
    </location>
</feature>
<dbReference type="EMBL" id="SOIP01000423">
    <property type="protein sequence ID" value="TET79396.1"/>
    <property type="molecule type" value="Genomic_DNA"/>
</dbReference>
<feature type="domain" description="NAD-dependent epimerase/dehydratase" evidence="2">
    <location>
        <begin position="3"/>
        <end position="39"/>
    </location>
</feature>
<evidence type="ECO:0000313" key="4">
    <source>
        <dbReference type="Proteomes" id="UP000315534"/>
    </source>
</evidence>
<protein>
    <submittedName>
        <fullName evidence="3">NAD-dependent epimerase/dehydratase family protein</fullName>
    </submittedName>
</protein>
<feature type="non-terminal residue" evidence="3">
    <location>
        <position position="58"/>
    </location>
</feature>